<evidence type="ECO:0000259" key="15">
    <source>
        <dbReference type="Pfam" id="PF02782"/>
    </source>
</evidence>
<dbReference type="FunFam" id="3.30.420.40:FF:000102">
    <property type="entry name" value="Putative glycerol kinase 5"/>
    <property type="match status" value="1"/>
</dbReference>
<dbReference type="SUPFAM" id="SSF53067">
    <property type="entry name" value="Actin-like ATPase domain"/>
    <property type="match status" value="2"/>
</dbReference>
<sequence length="533" mass="59952">MEDTKKENIANLFEKLDVSEEEVYVLALDIGTTMIRAYVYDRNINIVGSFHTKAKVLHPQPTFCEIEPDTLYNQVLYCLDGCIKNSGLTYSQITCMGMATQRNTFITWDRETGKPFHNFITWQDLRGKEYVKDWNHSYTMKALNTGAKLLHTFTRSPRHLAASVLRFLSPQVTMRLKWLLNHNELLKDRLYQNQVLFGCIDTWLLWKLTAGRVHATDYSCASSTGLFDPFQMEWSSVVCKLLDIPMTIFPELKDTSGLFGKCDPQILGAAIPITGIVADQQGAMFGDCCYTVGDVKCTMGSGTFIDLNTGNQPHASIAGLYPLVGWKIGSELVFIAEGVSSDSGCVLEWAKSLSIFEEESKLADIAESVPDNGGVYFVAAFSGLQAPINDDTAVTTMIGMTPNTAKAHVVRAILESLAFRFKLLYETMLTETKLPISSVRVNGGVSNNRFVLQLMSDLTSQVIEKSKFTDMTNLGVAFLAGLGHGIWKCKEELFKLRGCDRVYTPQKKWNKYKNIFRTWERAVNRSKKWYSQQ</sequence>
<dbReference type="Pfam" id="PF00370">
    <property type="entry name" value="FGGY_N"/>
    <property type="match status" value="1"/>
</dbReference>
<evidence type="ECO:0000256" key="6">
    <source>
        <dbReference type="ARBA" id="ARBA00022679"/>
    </source>
</evidence>
<accession>A0A0L8FYQ5</accession>
<dbReference type="Pfam" id="PF02782">
    <property type="entry name" value="FGGY_C"/>
    <property type="match status" value="1"/>
</dbReference>
<gene>
    <name evidence="16" type="ORF">OCBIM_22003965mg</name>
</gene>
<evidence type="ECO:0000259" key="14">
    <source>
        <dbReference type="Pfam" id="PF00370"/>
    </source>
</evidence>
<dbReference type="STRING" id="37653.A0A0L8FYQ5"/>
<evidence type="ECO:0000256" key="1">
    <source>
        <dbReference type="ARBA" id="ARBA00004496"/>
    </source>
</evidence>
<dbReference type="GO" id="GO:0005524">
    <property type="term" value="F:ATP binding"/>
    <property type="evidence" value="ECO:0007669"/>
    <property type="project" value="UniProtKB-KW"/>
</dbReference>
<dbReference type="EMBL" id="KQ425160">
    <property type="protein sequence ID" value="KOF69887.1"/>
    <property type="molecule type" value="Genomic_DNA"/>
</dbReference>
<evidence type="ECO:0000256" key="3">
    <source>
        <dbReference type="ARBA" id="ARBA00009156"/>
    </source>
</evidence>
<keyword evidence="5" id="KW-0963">Cytoplasm</keyword>
<dbReference type="GO" id="GO:0006641">
    <property type="term" value="P:triglyceride metabolic process"/>
    <property type="evidence" value="ECO:0007669"/>
    <property type="project" value="TreeGrafter"/>
</dbReference>
<evidence type="ECO:0000256" key="5">
    <source>
        <dbReference type="ARBA" id="ARBA00022490"/>
    </source>
</evidence>
<dbReference type="EC" id="2.7.1.30" evidence="4"/>
<evidence type="ECO:0000256" key="11">
    <source>
        <dbReference type="ARBA" id="ARBA00033026"/>
    </source>
</evidence>
<dbReference type="GO" id="GO:0005739">
    <property type="term" value="C:mitochondrion"/>
    <property type="evidence" value="ECO:0007669"/>
    <property type="project" value="TreeGrafter"/>
</dbReference>
<keyword evidence="9" id="KW-0319">Glycerol metabolism</keyword>
<keyword evidence="8" id="KW-0418">Kinase</keyword>
<dbReference type="InterPro" id="IPR018484">
    <property type="entry name" value="FGGY_N"/>
</dbReference>
<evidence type="ECO:0000256" key="9">
    <source>
        <dbReference type="ARBA" id="ARBA00022798"/>
    </source>
</evidence>
<protein>
    <recommendedName>
        <fullName evidence="13">Glycerol kinase 5</fullName>
        <ecNumber evidence="4">2.7.1.30</ecNumber>
    </recommendedName>
    <alternativeName>
        <fullName evidence="11">ATP:glycerol 3-phosphotransferase 5</fullName>
    </alternativeName>
</protein>
<evidence type="ECO:0000256" key="8">
    <source>
        <dbReference type="ARBA" id="ARBA00022777"/>
    </source>
</evidence>
<reference evidence="16" key="1">
    <citation type="submission" date="2015-07" db="EMBL/GenBank/DDBJ databases">
        <title>MeaNS - Measles Nucleotide Surveillance Program.</title>
        <authorList>
            <person name="Tran T."/>
            <person name="Druce J."/>
        </authorList>
    </citation>
    <scope>NUCLEOTIDE SEQUENCE</scope>
    <source>
        <strain evidence="16">UCB-OBI-ISO-001</strain>
        <tissue evidence="16">Gonad</tissue>
    </source>
</reference>
<feature type="domain" description="Carbohydrate kinase FGGY C-terminal" evidence="15">
    <location>
        <begin position="296"/>
        <end position="481"/>
    </location>
</feature>
<comment type="subcellular location">
    <subcellularLocation>
        <location evidence="1">Cytoplasm</location>
    </subcellularLocation>
</comment>
<dbReference type="InterPro" id="IPR037444">
    <property type="entry name" value="GK5"/>
</dbReference>
<dbReference type="InterPro" id="IPR000577">
    <property type="entry name" value="Carb_kinase_FGGY"/>
</dbReference>
<name>A0A0L8FYQ5_OCTBM</name>
<evidence type="ECO:0000313" key="16">
    <source>
        <dbReference type="EMBL" id="KOF69887.1"/>
    </source>
</evidence>
<dbReference type="GO" id="GO:0046167">
    <property type="term" value="P:glycerol-3-phosphate biosynthetic process"/>
    <property type="evidence" value="ECO:0007669"/>
    <property type="project" value="TreeGrafter"/>
</dbReference>
<proteinExistence type="inferred from homology"/>
<dbReference type="PANTHER" id="PTHR10196:SF68">
    <property type="entry name" value="GLYCEROL KINASE 5-RELATED"/>
    <property type="match status" value="1"/>
</dbReference>
<dbReference type="InterPro" id="IPR043129">
    <property type="entry name" value="ATPase_NBD"/>
</dbReference>
<evidence type="ECO:0000256" key="13">
    <source>
        <dbReference type="ARBA" id="ARBA00047192"/>
    </source>
</evidence>
<dbReference type="FunFam" id="3.30.420.40:FF:000104">
    <property type="entry name" value="putative glycerol kinase 5"/>
    <property type="match status" value="1"/>
</dbReference>
<evidence type="ECO:0000256" key="2">
    <source>
        <dbReference type="ARBA" id="ARBA00005190"/>
    </source>
</evidence>
<evidence type="ECO:0000256" key="10">
    <source>
        <dbReference type="ARBA" id="ARBA00022840"/>
    </source>
</evidence>
<dbReference type="OMA" id="TFLTWNH"/>
<dbReference type="Gene3D" id="3.30.420.40">
    <property type="match status" value="2"/>
</dbReference>
<comment type="function">
    <text evidence="12">Skin-specific kinase that plays a key role in glycerol metabolism, catalyzing its phosphorylation to produce sn-glycerol 3-phosphate. Involved in skin-specific regulation of sterol regulatory element-binding protein (SREBP) processing and lipid biosynthesis.</text>
</comment>
<dbReference type="PIRSF" id="PIRSF000538">
    <property type="entry name" value="GlpK"/>
    <property type="match status" value="1"/>
</dbReference>
<dbReference type="GO" id="GO:0004370">
    <property type="term" value="F:glycerol kinase activity"/>
    <property type="evidence" value="ECO:0007669"/>
    <property type="project" value="UniProtKB-EC"/>
</dbReference>
<evidence type="ECO:0000256" key="7">
    <source>
        <dbReference type="ARBA" id="ARBA00022741"/>
    </source>
</evidence>
<feature type="domain" description="Carbohydrate kinase FGGY N-terminal" evidence="14">
    <location>
        <begin position="24"/>
        <end position="286"/>
    </location>
</feature>
<dbReference type="CDD" id="cd07793">
    <property type="entry name" value="ASKHA_NBD_FGGY_GK5-like"/>
    <property type="match status" value="1"/>
</dbReference>
<dbReference type="InterPro" id="IPR018485">
    <property type="entry name" value="FGGY_C"/>
</dbReference>
<dbReference type="OrthoDB" id="6278781at2759"/>
<dbReference type="PANTHER" id="PTHR10196">
    <property type="entry name" value="SUGAR KINASE"/>
    <property type="match status" value="1"/>
</dbReference>
<evidence type="ECO:0000256" key="12">
    <source>
        <dbReference type="ARBA" id="ARBA00045165"/>
    </source>
</evidence>
<dbReference type="GO" id="GO:0006071">
    <property type="term" value="P:glycerol metabolic process"/>
    <property type="evidence" value="ECO:0007669"/>
    <property type="project" value="UniProtKB-KW"/>
</dbReference>
<keyword evidence="7" id="KW-0547">Nucleotide-binding</keyword>
<comment type="similarity">
    <text evidence="3">Belongs to the FGGY kinase family.</text>
</comment>
<evidence type="ECO:0000256" key="4">
    <source>
        <dbReference type="ARBA" id="ARBA00012099"/>
    </source>
</evidence>
<dbReference type="AlphaFoldDB" id="A0A0L8FYQ5"/>
<comment type="pathway">
    <text evidence="2">Polyol metabolism; glycerol degradation via glycerol kinase pathway; sn-glycerol 3-phosphate from glycerol: step 1/1.</text>
</comment>
<keyword evidence="6" id="KW-0808">Transferase</keyword>
<keyword evidence="10" id="KW-0067">ATP-binding</keyword>
<organism evidence="16">
    <name type="scientific">Octopus bimaculoides</name>
    <name type="common">California two-spotted octopus</name>
    <dbReference type="NCBI Taxonomy" id="37653"/>
    <lineage>
        <taxon>Eukaryota</taxon>
        <taxon>Metazoa</taxon>
        <taxon>Spiralia</taxon>
        <taxon>Lophotrochozoa</taxon>
        <taxon>Mollusca</taxon>
        <taxon>Cephalopoda</taxon>
        <taxon>Coleoidea</taxon>
        <taxon>Octopodiformes</taxon>
        <taxon>Octopoda</taxon>
        <taxon>Incirrata</taxon>
        <taxon>Octopodidae</taxon>
        <taxon>Octopus</taxon>
    </lineage>
</organism>